<dbReference type="GO" id="GO:0005509">
    <property type="term" value="F:calcium ion binding"/>
    <property type="evidence" value="ECO:0007669"/>
    <property type="project" value="InterPro"/>
</dbReference>
<feature type="region of interest" description="Disordered" evidence="4">
    <location>
        <begin position="1"/>
        <end position="49"/>
    </location>
</feature>
<organism evidence="6 8">
    <name type="scientific">Rotaria sordida</name>
    <dbReference type="NCBI Taxonomy" id="392033"/>
    <lineage>
        <taxon>Eukaryota</taxon>
        <taxon>Metazoa</taxon>
        <taxon>Spiralia</taxon>
        <taxon>Gnathifera</taxon>
        <taxon>Rotifera</taxon>
        <taxon>Eurotatoria</taxon>
        <taxon>Bdelloidea</taxon>
        <taxon>Philodinida</taxon>
        <taxon>Philodinidae</taxon>
        <taxon>Rotaria</taxon>
    </lineage>
</organism>
<dbReference type="InterPro" id="IPR018247">
    <property type="entry name" value="EF_Hand_1_Ca_BS"/>
</dbReference>
<keyword evidence="3" id="KW-0106">Calcium</keyword>
<dbReference type="InterPro" id="IPR028846">
    <property type="entry name" value="Recoverin"/>
</dbReference>
<feature type="domain" description="EF-hand" evidence="5">
    <location>
        <begin position="162"/>
        <end position="197"/>
    </location>
</feature>
<dbReference type="PANTHER" id="PTHR23055:SF69">
    <property type="entry name" value="NEURONAL CALCIUM SENSOR 2"/>
    <property type="match status" value="1"/>
</dbReference>
<evidence type="ECO:0000256" key="1">
    <source>
        <dbReference type="ARBA" id="ARBA00022723"/>
    </source>
</evidence>
<dbReference type="SUPFAM" id="SSF47473">
    <property type="entry name" value="EF-hand"/>
    <property type="match status" value="1"/>
</dbReference>
<dbReference type="Proteomes" id="UP000663889">
    <property type="component" value="Unassembled WGS sequence"/>
</dbReference>
<dbReference type="Gene3D" id="1.10.238.10">
    <property type="entry name" value="EF-hand"/>
    <property type="match status" value="2"/>
</dbReference>
<dbReference type="Proteomes" id="UP000663874">
    <property type="component" value="Unassembled WGS sequence"/>
</dbReference>
<evidence type="ECO:0000313" key="6">
    <source>
        <dbReference type="EMBL" id="CAF1152537.1"/>
    </source>
</evidence>
<proteinExistence type="predicted"/>
<dbReference type="AlphaFoldDB" id="A0A814SUC9"/>
<dbReference type="SMART" id="SM00054">
    <property type="entry name" value="EFh"/>
    <property type="match status" value="2"/>
</dbReference>
<sequence>MNRNSPSNSTLQTRDRSPSNSSVGSHKTIDSGLSTASTNLSSTNSRRRNGFLGKIGSGFRSVFRRFSRPHTSLTEMETRILSATTGYSREEVLQWHQKFLTDYPNGYMTRKQFISMYKSLFPKGDAERFARHIFRAFDLDKSNTIDFHEFLMGLSITSPTNSIKTKLEWTFNVFDIDGNGLLTRRECLEIIDVIVRCHLSLQYDTQNSNTEQIINRAKTSMMNIFDTIANNPADILTKTQFIEGCSKDEFISQILAPTANTVLTNRQDSHLNDS</sequence>
<dbReference type="CDD" id="cd00051">
    <property type="entry name" value="EFh"/>
    <property type="match status" value="1"/>
</dbReference>
<feature type="compositionally biased region" description="Polar residues" evidence="4">
    <location>
        <begin position="1"/>
        <end position="25"/>
    </location>
</feature>
<evidence type="ECO:0000313" key="7">
    <source>
        <dbReference type="EMBL" id="CAF3701096.1"/>
    </source>
</evidence>
<dbReference type="EMBL" id="CAJOBE010000944">
    <property type="protein sequence ID" value="CAF3701096.1"/>
    <property type="molecule type" value="Genomic_DNA"/>
</dbReference>
<protein>
    <recommendedName>
        <fullName evidence="5">EF-hand domain-containing protein</fullName>
    </recommendedName>
</protein>
<evidence type="ECO:0000256" key="4">
    <source>
        <dbReference type="SAM" id="MobiDB-lite"/>
    </source>
</evidence>
<feature type="domain" description="EF-hand" evidence="5">
    <location>
        <begin position="125"/>
        <end position="160"/>
    </location>
</feature>
<reference evidence="6" key="1">
    <citation type="submission" date="2021-02" db="EMBL/GenBank/DDBJ databases">
        <authorList>
            <person name="Nowell W R."/>
        </authorList>
    </citation>
    <scope>NUCLEOTIDE SEQUENCE</scope>
</reference>
<evidence type="ECO:0000256" key="3">
    <source>
        <dbReference type="ARBA" id="ARBA00022837"/>
    </source>
</evidence>
<evidence type="ECO:0000256" key="2">
    <source>
        <dbReference type="ARBA" id="ARBA00022737"/>
    </source>
</evidence>
<dbReference type="PRINTS" id="PR00450">
    <property type="entry name" value="RECOVERIN"/>
</dbReference>
<keyword evidence="1" id="KW-0479">Metal-binding</keyword>
<feature type="compositionally biased region" description="Low complexity" evidence="4">
    <location>
        <begin position="31"/>
        <end position="44"/>
    </location>
</feature>
<dbReference type="InterPro" id="IPR002048">
    <property type="entry name" value="EF_hand_dom"/>
</dbReference>
<dbReference type="InterPro" id="IPR011992">
    <property type="entry name" value="EF-hand-dom_pair"/>
</dbReference>
<dbReference type="PROSITE" id="PS00018">
    <property type="entry name" value="EF_HAND_1"/>
    <property type="match status" value="1"/>
</dbReference>
<dbReference type="PROSITE" id="PS50222">
    <property type="entry name" value="EF_HAND_2"/>
    <property type="match status" value="2"/>
</dbReference>
<dbReference type="PANTHER" id="PTHR23055">
    <property type="entry name" value="CALCIUM BINDING PROTEINS"/>
    <property type="match status" value="1"/>
</dbReference>
<gene>
    <name evidence="7" type="ORF">FNK824_LOCUS9168</name>
    <name evidence="6" type="ORF">SEV965_LOCUS18531</name>
</gene>
<keyword evidence="2" id="KW-0677">Repeat</keyword>
<accession>A0A814SUC9</accession>
<evidence type="ECO:0000313" key="8">
    <source>
        <dbReference type="Proteomes" id="UP000663889"/>
    </source>
</evidence>
<name>A0A814SUC9_9BILA</name>
<comment type="caution">
    <text evidence="6">The sequence shown here is derived from an EMBL/GenBank/DDBJ whole genome shotgun (WGS) entry which is preliminary data.</text>
</comment>
<dbReference type="Pfam" id="PF13833">
    <property type="entry name" value="EF-hand_8"/>
    <property type="match status" value="1"/>
</dbReference>
<evidence type="ECO:0000259" key="5">
    <source>
        <dbReference type="PROSITE" id="PS50222"/>
    </source>
</evidence>
<dbReference type="EMBL" id="CAJNOU010001107">
    <property type="protein sequence ID" value="CAF1152537.1"/>
    <property type="molecule type" value="Genomic_DNA"/>
</dbReference>